<feature type="transmembrane region" description="Helical" evidence="1">
    <location>
        <begin position="323"/>
        <end position="344"/>
    </location>
</feature>
<dbReference type="EMBL" id="CP074126">
    <property type="protein sequence ID" value="QUS55932.1"/>
    <property type="molecule type" value="Genomic_DNA"/>
</dbReference>
<feature type="transmembrane region" description="Helical" evidence="1">
    <location>
        <begin position="276"/>
        <end position="302"/>
    </location>
</feature>
<reference evidence="2 3" key="1">
    <citation type="journal article" date="2021" name="Angew. Chem. Int. Ed. Engl.">
        <title>A novel family of nonribosomal peptides modulate collective behavior in Pseudovibrio bacteria isolated from marine sponges.</title>
        <authorList>
            <person name="Ioca L.P."/>
            <person name="Dai Y."/>
            <person name="Kunakom S."/>
            <person name="Diaz-Espinosa J."/>
            <person name="Krunic A."/>
            <person name="Crnkovic C.M."/>
            <person name="Orjala J."/>
            <person name="Sanchez L.M."/>
            <person name="Ferreira A.G."/>
            <person name="Berlinck R.G.S."/>
            <person name="Eustaquio A.S."/>
        </authorList>
    </citation>
    <scope>NUCLEOTIDE SEQUENCE [LARGE SCALE GENOMIC DNA]</scope>
    <source>
        <strain evidence="2 3">Ab134</strain>
    </source>
</reference>
<evidence type="ECO:0000256" key="1">
    <source>
        <dbReference type="SAM" id="Phobius"/>
    </source>
</evidence>
<protein>
    <submittedName>
        <fullName evidence="2">DUF898 family protein</fullName>
    </submittedName>
</protein>
<gene>
    <name evidence="2" type="ORF">KGB56_00125</name>
</gene>
<feature type="transmembrane region" description="Helical" evidence="1">
    <location>
        <begin position="200"/>
        <end position="224"/>
    </location>
</feature>
<evidence type="ECO:0000313" key="2">
    <source>
        <dbReference type="EMBL" id="QUS55932.1"/>
    </source>
</evidence>
<dbReference type="RefSeq" id="WP_075701050.1">
    <property type="nucleotide sequence ID" value="NZ_CP074126.1"/>
</dbReference>
<dbReference type="Pfam" id="PF05987">
    <property type="entry name" value="DUF898"/>
    <property type="match status" value="2"/>
</dbReference>
<feature type="transmembrane region" description="Helical" evidence="1">
    <location>
        <begin position="147"/>
        <end position="171"/>
    </location>
</feature>
<keyword evidence="1" id="KW-0472">Membrane</keyword>
<evidence type="ECO:0000313" key="3">
    <source>
        <dbReference type="Proteomes" id="UP000680706"/>
    </source>
</evidence>
<name>A0ABX8AMP9_9HYPH</name>
<dbReference type="InterPro" id="IPR010295">
    <property type="entry name" value="DUF898"/>
</dbReference>
<feature type="transmembrane region" description="Helical" evidence="1">
    <location>
        <begin position="75"/>
        <end position="96"/>
    </location>
</feature>
<keyword evidence="3" id="KW-1185">Reference proteome</keyword>
<keyword evidence="1" id="KW-1133">Transmembrane helix</keyword>
<keyword evidence="1" id="KW-0812">Transmembrane</keyword>
<feature type="transmembrane region" description="Helical" evidence="1">
    <location>
        <begin position="102"/>
        <end position="124"/>
    </location>
</feature>
<dbReference type="Proteomes" id="UP000680706">
    <property type="component" value="Chromosome"/>
</dbReference>
<feature type="transmembrane region" description="Helical" evidence="1">
    <location>
        <begin position="25"/>
        <end position="46"/>
    </location>
</feature>
<accession>A0ABX8AMP9</accession>
<organism evidence="2 3">
    <name type="scientific">Pseudovibrio brasiliensis</name>
    <dbReference type="NCBI Taxonomy" id="1898042"/>
    <lineage>
        <taxon>Bacteria</taxon>
        <taxon>Pseudomonadati</taxon>
        <taxon>Pseudomonadota</taxon>
        <taxon>Alphaproteobacteria</taxon>
        <taxon>Hyphomicrobiales</taxon>
        <taxon>Stappiaceae</taxon>
        <taxon>Pseudovibrio</taxon>
    </lineage>
</organism>
<proteinExistence type="predicted"/>
<sequence>MTIDIAAATPPETKRSYVLFSGGSFFGRVIKWVALTVITLGIYRFWAMTGLRRSLWSATHVEGDHLRYHGTGKELFIGFLIALAILIPFYALGFGLQFMGPIATLVGFAIMFVVGFLLTPYALFRRRRYLLTRTSWRGIRFHMQGSAWRYVGAWLFWTILSVITLGIAFPWRQAKLDRMLTEVSYFGNQQFSYSATAKDYFQALLIVYVISFFPAAILLLAAIFTGGKALAFLPVAFVLSMVLWPVAFAAIFRLQVRSTKIGDTSFESNISASKYYGAYIIHAVIVGVGVSIVGAIAGIAAFSMASSGLDQGLEGFESSMFSITFLPVFALYYGVLLFANMMVLQVMMFEWKMSSIVVFNAHSVKDAIASGDLENAVGMGLADTLDAGFEVV</sequence>
<feature type="transmembrane region" description="Helical" evidence="1">
    <location>
        <begin position="231"/>
        <end position="256"/>
    </location>
</feature>